<accession>A0A168MVH5</accession>
<feature type="compositionally biased region" description="Low complexity" evidence="4">
    <location>
        <begin position="654"/>
        <end position="693"/>
    </location>
</feature>
<proteinExistence type="predicted"/>
<feature type="region of interest" description="Disordered" evidence="4">
    <location>
        <begin position="243"/>
        <end position="366"/>
    </location>
</feature>
<gene>
    <name evidence="5" type="primary">ABSGL_04898.1 scaffold 6065</name>
</gene>
<dbReference type="OMA" id="ISCADYN"/>
<dbReference type="STRING" id="4829.A0A168MVH5"/>
<dbReference type="InParanoid" id="A0A168MVH5"/>
<evidence type="ECO:0008006" key="7">
    <source>
        <dbReference type="Google" id="ProtNLM"/>
    </source>
</evidence>
<feature type="region of interest" description="Disordered" evidence="4">
    <location>
        <begin position="654"/>
        <end position="720"/>
    </location>
</feature>
<feature type="compositionally biased region" description="Low complexity" evidence="4">
    <location>
        <begin position="243"/>
        <end position="253"/>
    </location>
</feature>
<keyword evidence="6" id="KW-1185">Reference proteome</keyword>
<feature type="compositionally biased region" description="Low complexity" evidence="4">
    <location>
        <begin position="264"/>
        <end position="303"/>
    </location>
</feature>
<feature type="coiled-coil region" evidence="3">
    <location>
        <begin position="22"/>
        <end position="56"/>
    </location>
</feature>
<dbReference type="Proteomes" id="UP000078561">
    <property type="component" value="Unassembled WGS sequence"/>
</dbReference>
<feature type="compositionally biased region" description="Basic residues" evidence="4">
    <location>
        <begin position="694"/>
        <end position="705"/>
    </location>
</feature>
<feature type="compositionally biased region" description="Basic residues" evidence="4">
    <location>
        <begin position="609"/>
        <end position="618"/>
    </location>
</feature>
<feature type="region of interest" description="Disordered" evidence="4">
    <location>
        <begin position="117"/>
        <end position="191"/>
    </location>
</feature>
<dbReference type="Pfam" id="PF05964">
    <property type="entry name" value="FYRN"/>
    <property type="match status" value="1"/>
</dbReference>
<feature type="compositionally biased region" description="Pro residues" evidence="4">
    <location>
        <begin position="254"/>
        <end position="263"/>
    </location>
</feature>
<keyword evidence="2" id="KW-0539">Nucleus</keyword>
<dbReference type="InterPro" id="IPR040092">
    <property type="entry name" value="TBRG1"/>
</dbReference>
<dbReference type="EMBL" id="LT552609">
    <property type="protein sequence ID" value="SAL99297.1"/>
    <property type="molecule type" value="Genomic_DNA"/>
</dbReference>
<reference evidence="5" key="1">
    <citation type="submission" date="2016-04" db="EMBL/GenBank/DDBJ databases">
        <authorList>
            <person name="Evans L.H."/>
            <person name="Alamgir A."/>
            <person name="Owens N."/>
            <person name="Weber N.D."/>
            <person name="Virtaneva K."/>
            <person name="Barbian K."/>
            <person name="Babar A."/>
            <person name="Rosenke K."/>
        </authorList>
    </citation>
    <scope>NUCLEOTIDE SEQUENCE [LARGE SCALE GENOMIC DNA]</scope>
    <source>
        <strain evidence="5">CBS 101.48</strain>
    </source>
</reference>
<dbReference type="PROSITE" id="PS51542">
    <property type="entry name" value="FYRN"/>
    <property type="match status" value="1"/>
</dbReference>
<dbReference type="PANTHER" id="PTHR22715">
    <property type="entry name" value="TRANSFORMING GROWTH FACTOR BETA REGULATED GENE 1"/>
    <property type="match status" value="1"/>
</dbReference>
<dbReference type="OrthoDB" id="285793at2759"/>
<dbReference type="Gene3D" id="3.30.160.360">
    <property type="match status" value="1"/>
</dbReference>
<name>A0A168MVH5_ABSGL</name>
<evidence type="ECO:0000256" key="4">
    <source>
        <dbReference type="SAM" id="MobiDB-lite"/>
    </source>
</evidence>
<evidence type="ECO:0000256" key="1">
    <source>
        <dbReference type="ARBA" id="ARBA00004123"/>
    </source>
</evidence>
<feature type="compositionally biased region" description="Polar residues" evidence="4">
    <location>
        <begin position="81"/>
        <end position="99"/>
    </location>
</feature>
<feature type="compositionally biased region" description="Low complexity" evidence="4">
    <location>
        <begin position="619"/>
        <end position="630"/>
    </location>
</feature>
<feature type="compositionally biased region" description="Polar residues" evidence="4">
    <location>
        <begin position="711"/>
        <end position="720"/>
    </location>
</feature>
<dbReference type="PROSITE" id="PS51543">
    <property type="entry name" value="FYRC"/>
    <property type="match status" value="1"/>
</dbReference>
<keyword evidence="3" id="KW-0175">Coiled coil</keyword>
<evidence type="ECO:0000313" key="6">
    <source>
        <dbReference type="Proteomes" id="UP000078561"/>
    </source>
</evidence>
<comment type="subcellular location">
    <subcellularLocation>
        <location evidence="1">Nucleus</location>
    </subcellularLocation>
</comment>
<dbReference type="PANTHER" id="PTHR22715:SF0">
    <property type="entry name" value="TRANSFORMING GROWTH FACTOR BETA REGULATOR 1"/>
    <property type="match status" value="1"/>
</dbReference>
<dbReference type="InterPro" id="IPR003889">
    <property type="entry name" value="FYrich_C"/>
</dbReference>
<evidence type="ECO:0000256" key="3">
    <source>
        <dbReference type="SAM" id="Coils"/>
    </source>
</evidence>
<dbReference type="AlphaFoldDB" id="A0A168MVH5"/>
<feature type="region of interest" description="Disordered" evidence="4">
    <location>
        <begin position="1"/>
        <end position="20"/>
    </location>
</feature>
<evidence type="ECO:0000256" key="2">
    <source>
        <dbReference type="ARBA" id="ARBA00023242"/>
    </source>
</evidence>
<feature type="compositionally biased region" description="Low complexity" evidence="4">
    <location>
        <begin position="562"/>
        <end position="593"/>
    </location>
</feature>
<dbReference type="GO" id="GO:0005634">
    <property type="term" value="C:nucleus"/>
    <property type="evidence" value="ECO:0007669"/>
    <property type="project" value="UniProtKB-SubCell"/>
</dbReference>
<feature type="region of interest" description="Disordered" evidence="4">
    <location>
        <begin position="607"/>
        <end position="630"/>
    </location>
</feature>
<feature type="compositionally biased region" description="Basic residues" evidence="4">
    <location>
        <begin position="309"/>
        <end position="326"/>
    </location>
</feature>
<feature type="compositionally biased region" description="Basic and acidic residues" evidence="4">
    <location>
        <begin position="148"/>
        <end position="157"/>
    </location>
</feature>
<sequence length="720" mass="78140">MDSNTSSPIFTGPNGGVPEEKYNIVKQQLKEMTEKNDALTNDLNHAKKQLRLLAHEKTILLEKLSEDEPMGNNESNEDHSTSLFPDNADSSNSSILQQHEPSKKDLHLLTDDESQQLLDQQEQRRSVRSLSDSLHSASSSPGTLSITKQEKPPDSLHLHKQQLQHDPICTPHTPVPSTLREDPSLPTLPSTILKHTALPPLHHHLPSTALSPPSNNNSNTNNGSSFISCADYNSSSQSPLSTAVIASSSSSSSSPPPPPPALPPSNSASSLSPSTTASSISPSTTMSSTSPSSLNDSLNNSTSKTDPLHHHHHHHGRHMHHRYHHKSPLESGRNCTMVPSSRPKRMRRGNQEPKMRRVQPLARDPTSGEYQLPAHVGILTVHSLGRVVPLTTYHNDRYIWPPGFKVSRTYLSMVNPEQNTVYTCTVEENGEQGPRFRVIAEDSPDQPIIANSATGVWTAIVKRANEIRNREHSNSASGPDYYGFTHATIAKMIQDLPGADQCLNYVWQKFGVMQQRTAAGVAAAAQKKLANLEIMGSANKRAPPPLGEGFVLNKDDDNRKQSLTSSQQPMSLLSSSSPSSSSSPPHSSPLHPVTATTTTTIHQIPPVTAHHHHHHHRLPPSSSSSSSVLPSLATMTSTAAAAAAAVDIQQTDLLNNSNPATSSPSSTSSTSSASLSPTSSHITSNLRSTSLQHHSLRHHHHRHHPSPPQSDISVWSTLTR</sequence>
<feature type="compositionally biased region" description="Low complexity" evidence="4">
    <location>
        <begin position="128"/>
        <end position="140"/>
    </location>
</feature>
<organism evidence="5">
    <name type="scientific">Absidia glauca</name>
    <name type="common">Pin mould</name>
    <dbReference type="NCBI Taxonomy" id="4829"/>
    <lineage>
        <taxon>Eukaryota</taxon>
        <taxon>Fungi</taxon>
        <taxon>Fungi incertae sedis</taxon>
        <taxon>Mucoromycota</taxon>
        <taxon>Mucoromycotina</taxon>
        <taxon>Mucoromycetes</taxon>
        <taxon>Mucorales</taxon>
        <taxon>Cunninghamellaceae</taxon>
        <taxon>Absidia</taxon>
    </lineage>
</organism>
<feature type="region of interest" description="Disordered" evidence="4">
    <location>
        <begin position="538"/>
        <end position="593"/>
    </location>
</feature>
<dbReference type="SMART" id="SM00542">
    <property type="entry name" value="FYRC"/>
    <property type="match status" value="1"/>
</dbReference>
<dbReference type="Pfam" id="PF05965">
    <property type="entry name" value="FYRC"/>
    <property type="match status" value="1"/>
</dbReference>
<evidence type="ECO:0000313" key="5">
    <source>
        <dbReference type="EMBL" id="SAL99297.1"/>
    </source>
</evidence>
<dbReference type="SMART" id="SM00541">
    <property type="entry name" value="FYRN"/>
    <property type="match status" value="1"/>
</dbReference>
<feature type="region of interest" description="Disordered" evidence="4">
    <location>
        <begin position="63"/>
        <end position="100"/>
    </location>
</feature>
<protein>
    <recommendedName>
        <fullName evidence="7">FYR N-terminal domain-containing protein</fullName>
    </recommendedName>
</protein>
<dbReference type="GO" id="GO:0051726">
    <property type="term" value="P:regulation of cell cycle"/>
    <property type="evidence" value="ECO:0007669"/>
    <property type="project" value="TreeGrafter"/>
</dbReference>
<feature type="region of interest" description="Disordered" evidence="4">
    <location>
        <begin position="203"/>
        <end position="222"/>
    </location>
</feature>
<dbReference type="InterPro" id="IPR003888">
    <property type="entry name" value="FYrich_N"/>
</dbReference>